<evidence type="ECO:0000313" key="6">
    <source>
        <dbReference type="EMBL" id="KAJ1965415.1"/>
    </source>
</evidence>
<dbReference type="SUPFAM" id="SSF52080">
    <property type="entry name" value="Ribosomal proteins L15p and L18e"/>
    <property type="match status" value="1"/>
</dbReference>
<dbReference type="NCBIfam" id="TIGR01071">
    <property type="entry name" value="rplO_bact"/>
    <property type="match status" value="1"/>
</dbReference>
<feature type="compositionally biased region" description="Gly residues" evidence="4">
    <location>
        <begin position="51"/>
        <end position="65"/>
    </location>
</feature>
<dbReference type="GO" id="GO:0005762">
    <property type="term" value="C:mitochondrial large ribosomal subunit"/>
    <property type="evidence" value="ECO:0007669"/>
    <property type="project" value="TreeGrafter"/>
</dbReference>
<evidence type="ECO:0000259" key="5">
    <source>
        <dbReference type="Pfam" id="PF00828"/>
    </source>
</evidence>
<evidence type="ECO:0000256" key="4">
    <source>
        <dbReference type="SAM" id="MobiDB-lite"/>
    </source>
</evidence>
<dbReference type="PANTHER" id="PTHR12934:SF11">
    <property type="entry name" value="LARGE RIBOSOMAL SUBUNIT PROTEIN UL15M"/>
    <property type="match status" value="1"/>
</dbReference>
<proteinExistence type="inferred from homology"/>
<dbReference type="InterPro" id="IPR021131">
    <property type="entry name" value="Ribosomal_uL15/eL18"/>
</dbReference>
<evidence type="ECO:0000256" key="3">
    <source>
        <dbReference type="ARBA" id="ARBA00023274"/>
    </source>
</evidence>
<keyword evidence="2" id="KW-0689">Ribosomal protein</keyword>
<sequence>MRRGMAPWSTTLQATQPRLMHTPVTAPNHVVALNSLTNIPGSIKEVRRVGRGGSSGRGGTCGRGTKGQKARAGNGKPRRGFEGGQTPIHRAFPKRGFTNNFQKDYQVLNLDKLQHWVRTGRLDSSKTITMKDLKDAGCVKNIKDGIKLLSQGYEHFDTKVQIEVSKASPGAIASIERAGGRVTCVYYNRLGLRALLYPHKFIELPKFAKPTNGKILAWYSDPQNRGYLVPPDVPLEPIVLPPKDTNSTV</sequence>
<dbReference type="InterPro" id="IPR005749">
    <property type="entry name" value="Ribosomal_uL15_bac-type"/>
</dbReference>
<dbReference type="InterPro" id="IPR030878">
    <property type="entry name" value="Ribosomal_uL15"/>
</dbReference>
<dbReference type="GO" id="GO:0006412">
    <property type="term" value="P:translation"/>
    <property type="evidence" value="ECO:0007669"/>
    <property type="project" value="InterPro"/>
</dbReference>
<dbReference type="PANTHER" id="PTHR12934">
    <property type="entry name" value="50S RIBOSOMAL PROTEIN L15"/>
    <property type="match status" value="1"/>
</dbReference>
<organism evidence="6 7">
    <name type="scientific">Dispira parvispora</name>
    <dbReference type="NCBI Taxonomy" id="1520584"/>
    <lineage>
        <taxon>Eukaryota</taxon>
        <taxon>Fungi</taxon>
        <taxon>Fungi incertae sedis</taxon>
        <taxon>Zoopagomycota</taxon>
        <taxon>Kickxellomycotina</taxon>
        <taxon>Dimargaritomycetes</taxon>
        <taxon>Dimargaritales</taxon>
        <taxon>Dimargaritaceae</taxon>
        <taxon>Dispira</taxon>
    </lineage>
</organism>
<dbReference type="HAMAP" id="MF_01341">
    <property type="entry name" value="Ribosomal_uL15"/>
    <property type="match status" value="1"/>
</dbReference>
<keyword evidence="3" id="KW-0687">Ribonucleoprotein</keyword>
<name>A0A9W8APW9_9FUNG</name>
<reference evidence="6" key="1">
    <citation type="submission" date="2022-07" db="EMBL/GenBank/DDBJ databases">
        <title>Phylogenomic reconstructions and comparative analyses of Kickxellomycotina fungi.</title>
        <authorList>
            <person name="Reynolds N.K."/>
            <person name="Stajich J.E."/>
            <person name="Barry K."/>
            <person name="Grigoriev I.V."/>
            <person name="Crous P."/>
            <person name="Smith M.E."/>
        </authorList>
    </citation>
    <scope>NUCLEOTIDE SEQUENCE</scope>
    <source>
        <strain evidence="6">RSA 1196</strain>
    </source>
</reference>
<comment type="similarity">
    <text evidence="1">Belongs to the universal ribosomal protein uL15 family.</text>
</comment>
<comment type="caution">
    <text evidence="6">The sequence shown here is derived from an EMBL/GenBank/DDBJ whole genome shotgun (WGS) entry which is preliminary data.</text>
</comment>
<dbReference type="Proteomes" id="UP001150925">
    <property type="component" value="Unassembled WGS sequence"/>
</dbReference>
<feature type="region of interest" description="Disordered" evidence="4">
    <location>
        <begin position="48"/>
        <end position="86"/>
    </location>
</feature>
<dbReference type="GO" id="GO:0003735">
    <property type="term" value="F:structural constituent of ribosome"/>
    <property type="evidence" value="ECO:0007669"/>
    <property type="project" value="InterPro"/>
</dbReference>
<evidence type="ECO:0000313" key="7">
    <source>
        <dbReference type="Proteomes" id="UP001150925"/>
    </source>
</evidence>
<protein>
    <submittedName>
        <fullName evidence="6">YmL10</fullName>
    </submittedName>
</protein>
<evidence type="ECO:0000256" key="2">
    <source>
        <dbReference type="ARBA" id="ARBA00022980"/>
    </source>
</evidence>
<dbReference type="AlphaFoldDB" id="A0A9W8APW9"/>
<dbReference type="OrthoDB" id="361383at2759"/>
<gene>
    <name evidence="6" type="primary">MRPL10</name>
    <name evidence="6" type="ORF">IWQ62_002669</name>
</gene>
<feature type="domain" description="Large ribosomal subunit protein uL15/eL18" evidence="5">
    <location>
        <begin position="107"/>
        <end position="183"/>
    </location>
</feature>
<evidence type="ECO:0000256" key="1">
    <source>
        <dbReference type="ARBA" id="ARBA00007320"/>
    </source>
</evidence>
<dbReference type="EMBL" id="JANBPY010000599">
    <property type="protein sequence ID" value="KAJ1965415.1"/>
    <property type="molecule type" value="Genomic_DNA"/>
</dbReference>
<dbReference type="Pfam" id="PF00828">
    <property type="entry name" value="Ribosomal_L27A"/>
    <property type="match status" value="1"/>
</dbReference>
<accession>A0A9W8APW9</accession>
<dbReference type="Gene3D" id="3.100.10.10">
    <property type="match status" value="1"/>
</dbReference>
<keyword evidence="7" id="KW-1185">Reference proteome</keyword>
<dbReference type="InterPro" id="IPR036227">
    <property type="entry name" value="Ribosomal_uL15/eL18_sf"/>
</dbReference>